<evidence type="ECO:0000313" key="2">
    <source>
        <dbReference type="EMBL" id="WNH10610.1"/>
    </source>
</evidence>
<accession>A0ABY9XXY6</accession>
<proteinExistence type="predicted"/>
<keyword evidence="1" id="KW-0732">Signal</keyword>
<evidence type="ECO:0008006" key="4">
    <source>
        <dbReference type="Google" id="ProtNLM"/>
    </source>
</evidence>
<protein>
    <recommendedName>
        <fullName evidence="4">Fibronectin type-III domain-containing protein</fullName>
    </recommendedName>
</protein>
<dbReference type="RefSeq" id="WP_415866860.1">
    <property type="nucleotide sequence ID" value="NZ_CP134537.1"/>
</dbReference>
<evidence type="ECO:0000313" key="3">
    <source>
        <dbReference type="Proteomes" id="UP001302806"/>
    </source>
</evidence>
<name>A0ABY9XXY6_9FLAO</name>
<feature type="signal peptide" evidence="1">
    <location>
        <begin position="1"/>
        <end position="23"/>
    </location>
</feature>
<reference evidence="2 3" key="1">
    <citation type="submission" date="2023-09" db="EMBL/GenBank/DDBJ databases">
        <title>Thalassobella suaedae gen. nov., sp. nov., a marine bacterium of the family Flavobacteriaceae isolated from a halophyte Suaeda japonica.</title>
        <authorList>
            <person name="Lee S.Y."/>
            <person name="Hwang C.Y."/>
        </authorList>
    </citation>
    <scope>NUCLEOTIDE SEQUENCE [LARGE SCALE GENOMIC DNA]</scope>
    <source>
        <strain evidence="2 3">HL-DH14</strain>
    </source>
</reference>
<dbReference type="EMBL" id="CP134537">
    <property type="protein sequence ID" value="WNH10610.1"/>
    <property type="molecule type" value="Genomic_DNA"/>
</dbReference>
<dbReference type="SUPFAM" id="SSF55486">
    <property type="entry name" value="Metalloproteases ('zincins'), catalytic domain"/>
    <property type="match status" value="1"/>
</dbReference>
<feature type="chain" id="PRO_5045230293" description="Fibronectin type-III domain-containing protein" evidence="1">
    <location>
        <begin position="24"/>
        <end position="390"/>
    </location>
</feature>
<gene>
    <name evidence="2" type="ORF">RHP51_08170</name>
</gene>
<organism evidence="2 3">
    <name type="scientific">Thalassobellus suaedae</name>
    <dbReference type="NCBI Taxonomy" id="3074124"/>
    <lineage>
        <taxon>Bacteria</taxon>
        <taxon>Pseudomonadati</taxon>
        <taxon>Bacteroidota</taxon>
        <taxon>Flavobacteriia</taxon>
        <taxon>Flavobacteriales</taxon>
        <taxon>Flavobacteriaceae</taxon>
        <taxon>Thalassobellus</taxon>
    </lineage>
</organism>
<evidence type="ECO:0000256" key="1">
    <source>
        <dbReference type="SAM" id="SignalP"/>
    </source>
</evidence>
<dbReference type="Proteomes" id="UP001302806">
    <property type="component" value="Chromosome"/>
</dbReference>
<sequence length="390" mass="44037">MKRNSIYKNFFMFLILVMFSCSSESTVTNSVDEESKPEVELPTLQTNEAESIGVFQASIWGKVLNNGGSSVRERGVCYSIIENPTYNDSKKNASVVKGSGDFMVDLTNLKFGQVYYAKAYAINEKGIGYGNEISFTTSSINPPIVLIGDTKVASVHDIWLEVKTQESDEKISEVGIVYSTLSNPTIESNKIVRDGVENNFKQRITVLDAETLYYIKSYTITPNAITYSDEIAISTIKQGNFTWSFWWEDTNADAETQASFDRIRAAFDEATWYYNNFTSIEKHVNVNYSPGTPTADANFDGWINFGSNPSYQKTGTAMHEMAHTVGVGQHWKYTELMQGSWQGNRANAILKFMTNDSNALIYGDNVHFYFMVLMVPMKILVKKWIILFMH</sequence>